<dbReference type="Proteomes" id="UP001139031">
    <property type="component" value="Unassembled WGS sequence"/>
</dbReference>
<evidence type="ECO:0000256" key="1">
    <source>
        <dbReference type="SAM" id="SignalP"/>
    </source>
</evidence>
<name>A0ABS7U6F8_9BACT</name>
<evidence type="ECO:0000313" key="2">
    <source>
        <dbReference type="EMBL" id="MBZ5716090.1"/>
    </source>
</evidence>
<dbReference type="EMBL" id="JAIRAU010000061">
    <property type="protein sequence ID" value="MBZ5716090.1"/>
    <property type="molecule type" value="Genomic_DNA"/>
</dbReference>
<feature type="chain" id="PRO_5046661425" evidence="1">
    <location>
        <begin position="25"/>
        <end position="284"/>
    </location>
</feature>
<protein>
    <submittedName>
        <fullName evidence="2">Uncharacterized protein</fullName>
    </submittedName>
</protein>
<sequence length="284" mass="31514">MTAHPVLRAVLVTLSFGTAACVLADKDINFEDVAIANRNPVRLVEATMLSSKAELSCDPDHELDEPGTCPQPGFDPRDVLPHFLNPAFSRKDDDGQIRYPFVFCSCEEEGKRDSNTLFTTLYVEDQDEERNREPKDSIYAALLLDMPQRAEQPDNYLDYRRYVDPSRELELSGTPYQPQKRRDPQLRELVLGISVDGNEDGIDLCNGGSRVLAPGFHSLTVMVTDRPWFRPPDGGIGSAHAGVPDLAVGATFDTITYVFYCGSALLEDDPNNCAELCVPEQEGQ</sequence>
<gene>
    <name evidence="2" type="ORF">K7C98_43240</name>
</gene>
<proteinExistence type="predicted"/>
<keyword evidence="3" id="KW-1185">Reference proteome</keyword>
<dbReference type="RefSeq" id="WP_224197830.1">
    <property type="nucleotide sequence ID" value="NZ_JAIRAU010000061.1"/>
</dbReference>
<reference evidence="2" key="1">
    <citation type="submission" date="2021-08" db="EMBL/GenBank/DDBJ databases">
        <authorList>
            <person name="Stevens D.C."/>
        </authorList>
    </citation>
    <scope>NUCLEOTIDE SEQUENCE</scope>
    <source>
        <strain evidence="2">DSM 53165</strain>
    </source>
</reference>
<comment type="caution">
    <text evidence="2">The sequence shown here is derived from an EMBL/GenBank/DDBJ whole genome shotgun (WGS) entry which is preliminary data.</text>
</comment>
<evidence type="ECO:0000313" key="3">
    <source>
        <dbReference type="Proteomes" id="UP001139031"/>
    </source>
</evidence>
<keyword evidence="1" id="KW-0732">Signal</keyword>
<feature type="signal peptide" evidence="1">
    <location>
        <begin position="1"/>
        <end position="24"/>
    </location>
</feature>
<accession>A0ABS7U6F8</accession>
<organism evidence="2 3">
    <name type="scientific">Nannocystis pusilla</name>
    <dbReference type="NCBI Taxonomy" id="889268"/>
    <lineage>
        <taxon>Bacteria</taxon>
        <taxon>Pseudomonadati</taxon>
        <taxon>Myxococcota</taxon>
        <taxon>Polyangia</taxon>
        <taxon>Nannocystales</taxon>
        <taxon>Nannocystaceae</taxon>
        <taxon>Nannocystis</taxon>
    </lineage>
</organism>